<evidence type="ECO:0000313" key="2">
    <source>
        <dbReference type="EMBL" id="CAK0856452.1"/>
    </source>
</evidence>
<comment type="caution">
    <text evidence="2">The sequence shown here is derived from an EMBL/GenBank/DDBJ whole genome shotgun (WGS) entry which is preliminary data.</text>
</comment>
<evidence type="ECO:0000256" key="1">
    <source>
        <dbReference type="SAM" id="Phobius"/>
    </source>
</evidence>
<organism evidence="2 3">
    <name type="scientific">Prorocentrum cordatum</name>
    <dbReference type="NCBI Taxonomy" id="2364126"/>
    <lineage>
        <taxon>Eukaryota</taxon>
        <taxon>Sar</taxon>
        <taxon>Alveolata</taxon>
        <taxon>Dinophyceae</taxon>
        <taxon>Prorocentrales</taxon>
        <taxon>Prorocentraceae</taxon>
        <taxon>Prorocentrum</taxon>
    </lineage>
</organism>
<protein>
    <submittedName>
        <fullName evidence="2">Uncharacterized protein</fullName>
    </submittedName>
</protein>
<dbReference type="EMBL" id="CAUYUJ010015637">
    <property type="protein sequence ID" value="CAK0856452.1"/>
    <property type="molecule type" value="Genomic_DNA"/>
</dbReference>
<keyword evidence="1" id="KW-0472">Membrane</keyword>
<reference evidence="2" key="1">
    <citation type="submission" date="2023-10" db="EMBL/GenBank/DDBJ databases">
        <authorList>
            <person name="Chen Y."/>
            <person name="Shah S."/>
            <person name="Dougan E. K."/>
            <person name="Thang M."/>
            <person name="Chan C."/>
        </authorList>
    </citation>
    <scope>NUCLEOTIDE SEQUENCE [LARGE SCALE GENOMIC DNA]</scope>
</reference>
<sequence length="472" mass="53253">MICPAIIMIGSSIAALIVVVYVTIIWQIWRKFFDKRVDRSHNLCPSHRLPPEVTAEERWAKVTSAVERRNSHTAALLISRQRTSPLRGAKAATVRRLPRGSLVPGSPVMRVDTERRAAKLDMDHIYLGFFDFLWAQVFVGTCALCFAVCGTISLIARQALHKRKWLEPKPCDPRTVVARLLLETTEIINFLGIASNEQNPSKPRIASFIWPNLPILDARGDFDDSKTLYIKVDLERKSMVSAEFDRQHLTAEEAMTLVWFHAIIVNHVKIHALANWGTNVHSHDPFLRCSSVTTVAYNYFGYTVFPILSHLACLAGVISFPCTALSKVFEAGLTTGVPFHANVRELQRDSTICNFVIKVRHGFMKIFEKHRAAMGGMDGEALFAGTVLHSVDHTVGVIILEDPLWLDVGSDKFGYMAEIGRYVRAGFVEDIKGVYFNRRMKNSKHPFYKDVYRCAERVNAFLADSMDTCIIK</sequence>
<evidence type="ECO:0000313" key="3">
    <source>
        <dbReference type="Proteomes" id="UP001189429"/>
    </source>
</evidence>
<keyword evidence="1" id="KW-1133">Transmembrane helix</keyword>
<name>A0ABN9UAU7_9DINO</name>
<feature type="transmembrane region" description="Helical" evidence="1">
    <location>
        <begin position="6"/>
        <end position="29"/>
    </location>
</feature>
<keyword evidence="1" id="KW-0812">Transmembrane</keyword>
<keyword evidence="3" id="KW-1185">Reference proteome</keyword>
<accession>A0ABN9UAU7</accession>
<gene>
    <name evidence="2" type="ORF">PCOR1329_LOCUS46845</name>
</gene>
<feature type="transmembrane region" description="Helical" evidence="1">
    <location>
        <begin position="125"/>
        <end position="156"/>
    </location>
</feature>
<proteinExistence type="predicted"/>
<dbReference type="Proteomes" id="UP001189429">
    <property type="component" value="Unassembled WGS sequence"/>
</dbReference>